<evidence type="ECO:0000313" key="3">
    <source>
        <dbReference type="Proteomes" id="UP000198992"/>
    </source>
</evidence>
<proteinExistence type="predicted"/>
<keyword evidence="1" id="KW-0732">Signal</keyword>
<dbReference type="GO" id="GO:0020037">
    <property type="term" value="F:heme binding"/>
    <property type="evidence" value="ECO:0007669"/>
    <property type="project" value="InterPro"/>
</dbReference>
<dbReference type="AlphaFoldDB" id="A0A1H4UQ72"/>
<dbReference type="InterPro" id="IPR036909">
    <property type="entry name" value="Cyt_c-like_dom_sf"/>
</dbReference>
<dbReference type="SUPFAM" id="SSF46626">
    <property type="entry name" value="Cytochrome c"/>
    <property type="match status" value="1"/>
</dbReference>
<dbReference type="Proteomes" id="UP000198992">
    <property type="component" value="Unassembled WGS sequence"/>
</dbReference>
<dbReference type="OrthoDB" id="9789237at2"/>
<gene>
    <name evidence="2" type="ORF">SAMN05444164_2524</name>
</gene>
<feature type="chain" id="PRO_5011513476" evidence="1">
    <location>
        <begin position="24"/>
        <end position="110"/>
    </location>
</feature>
<sequence>MRHAIIALGASLAALLTPTSARVQPAPAITSTSVELPAGDALFPGGSSADAINNNCLACHSADMVLNQPALSRSVWDSEVRKMIKVYRAPIDESDVPAIVDYLVSTKGTN</sequence>
<reference evidence="2 3" key="1">
    <citation type="submission" date="2016-10" db="EMBL/GenBank/DDBJ databases">
        <authorList>
            <person name="de Groot N.N."/>
        </authorList>
    </citation>
    <scope>NUCLEOTIDE SEQUENCE [LARGE SCALE GENOMIC DNA]</scope>
    <source>
        <strain evidence="2 3">MT12</strain>
    </source>
</reference>
<feature type="signal peptide" evidence="1">
    <location>
        <begin position="1"/>
        <end position="23"/>
    </location>
</feature>
<evidence type="ECO:0000256" key="1">
    <source>
        <dbReference type="SAM" id="SignalP"/>
    </source>
</evidence>
<dbReference type="EMBL" id="FNTH01000001">
    <property type="protein sequence ID" value="SEC70441.1"/>
    <property type="molecule type" value="Genomic_DNA"/>
</dbReference>
<name>A0A1H4UQ72_9BRAD</name>
<accession>A0A1H4UQ72</accession>
<dbReference type="GO" id="GO:0009055">
    <property type="term" value="F:electron transfer activity"/>
    <property type="evidence" value="ECO:0007669"/>
    <property type="project" value="InterPro"/>
</dbReference>
<dbReference type="RefSeq" id="WP_092115775.1">
    <property type="nucleotide sequence ID" value="NZ_FNTH01000001.1"/>
</dbReference>
<organism evidence="2 3">
    <name type="scientific">Bradyrhizobium erythrophlei</name>
    <dbReference type="NCBI Taxonomy" id="1437360"/>
    <lineage>
        <taxon>Bacteria</taxon>
        <taxon>Pseudomonadati</taxon>
        <taxon>Pseudomonadota</taxon>
        <taxon>Alphaproteobacteria</taxon>
        <taxon>Hyphomicrobiales</taxon>
        <taxon>Nitrobacteraceae</taxon>
        <taxon>Bradyrhizobium</taxon>
    </lineage>
</organism>
<evidence type="ECO:0000313" key="2">
    <source>
        <dbReference type="EMBL" id="SEC70441.1"/>
    </source>
</evidence>
<dbReference type="Gene3D" id="1.10.760.10">
    <property type="entry name" value="Cytochrome c-like domain"/>
    <property type="match status" value="1"/>
</dbReference>
<protein>
    <submittedName>
        <fullName evidence="2">Sulfite dehydrogenase (Cytochrome) subunit SorB</fullName>
    </submittedName>
</protein>